<evidence type="ECO:0000256" key="1">
    <source>
        <dbReference type="SAM" id="MobiDB-lite"/>
    </source>
</evidence>
<dbReference type="AlphaFoldDB" id="Q0EZ36"/>
<proteinExistence type="predicted"/>
<dbReference type="Proteomes" id="UP000005297">
    <property type="component" value="Unassembled WGS sequence"/>
</dbReference>
<protein>
    <recommendedName>
        <fullName evidence="4">DUF2934 domain-containing protein</fullName>
    </recommendedName>
</protein>
<dbReference type="HOGENOM" id="CLU_2717622_0_0_0"/>
<feature type="compositionally biased region" description="Basic and acidic residues" evidence="1">
    <location>
        <begin position="1"/>
        <end position="10"/>
    </location>
</feature>
<gene>
    <name evidence="2" type="ORF">SPV1_07831</name>
</gene>
<dbReference type="Pfam" id="PF11154">
    <property type="entry name" value="DUF2934"/>
    <property type="match status" value="1"/>
</dbReference>
<dbReference type="RefSeq" id="WP_009849090.1">
    <property type="nucleotide sequence ID" value="NZ_DS022294.1"/>
</dbReference>
<evidence type="ECO:0008006" key="4">
    <source>
        <dbReference type="Google" id="ProtNLM"/>
    </source>
</evidence>
<dbReference type="STRING" id="314344.AL013_00170"/>
<name>Q0EZ36_9PROT</name>
<organism evidence="2 3">
    <name type="scientific">Mariprofundus ferrooxydans PV-1</name>
    <dbReference type="NCBI Taxonomy" id="314345"/>
    <lineage>
        <taxon>Bacteria</taxon>
        <taxon>Pseudomonadati</taxon>
        <taxon>Pseudomonadota</taxon>
        <taxon>Candidatius Mariprofundia</taxon>
        <taxon>Mariprofundales</taxon>
        <taxon>Mariprofundaceae</taxon>
        <taxon>Mariprofundus</taxon>
    </lineage>
</organism>
<dbReference type="OrthoDB" id="5298330at2"/>
<dbReference type="InterPro" id="IPR021327">
    <property type="entry name" value="DUF2934"/>
</dbReference>
<accession>Q0EZ36</accession>
<keyword evidence="3" id="KW-1185">Reference proteome</keyword>
<evidence type="ECO:0000313" key="3">
    <source>
        <dbReference type="Proteomes" id="UP000005297"/>
    </source>
</evidence>
<dbReference type="EMBL" id="AATS01000007">
    <property type="protein sequence ID" value="EAU54588.1"/>
    <property type="molecule type" value="Genomic_DNA"/>
</dbReference>
<reference evidence="2 3" key="1">
    <citation type="submission" date="2006-09" db="EMBL/GenBank/DDBJ databases">
        <authorList>
            <person name="Emerson D."/>
            <person name="Ferriera S."/>
            <person name="Johnson J."/>
            <person name="Kravitz S."/>
            <person name="Halpern A."/>
            <person name="Remington K."/>
            <person name="Beeson K."/>
            <person name="Tran B."/>
            <person name="Rogers Y.-H."/>
            <person name="Friedman R."/>
            <person name="Venter J.C."/>
        </authorList>
    </citation>
    <scope>NUCLEOTIDE SEQUENCE [LARGE SCALE GENOMIC DNA]</scope>
    <source>
        <strain evidence="2 3">PV-1</strain>
    </source>
</reference>
<sequence length="72" mass="8190">MRSTTKEKGVNRRKPGNRVQHNVGRLNADMREQMIAESAYYRALARGFNGGDAMLDWLAAEDEINRLLLNQA</sequence>
<feature type="region of interest" description="Disordered" evidence="1">
    <location>
        <begin position="1"/>
        <end position="25"/>
    </location>
</feature>
<evidence type="ECO:0000313" key="2">
    <source>
        <dbReference type="EMBL" id="EAU54588.1"/>
    </source>
</evidence>
<dbReference type="InParanoid" id="Q0EZ36"/>
<comment type="caution">
    <text evidence="2">The sequence shown here is derived from an EMBL/GenBank/DDBJ whole genome shotgun (WGS) entry which is preliminary data.</text>
</comment>